<protein>
    <submittedName>
        <fullName evidence="2">Uncharacterized protein</fullName>
    </submittedName>
</protein>
<proteinExistence type="predicted"/>
<accession>A0A2U2N642</accession>
<comment type="caution">
    <text evidence="2">The sequence shown here is derived from an EMBL/GenBank/DDBJ whole genome shotgun (WGS) entry which is preliminary data.</text>
</comment>
<keyword evidence="1" id="KW-1133">Transmembrane helix</keyword>
<keyword evidence="1" id="KW-0812">Transmembrane</keyword>
<dbReference type="EMBL" id="QFFI01000005">
    <property type="protein sequence ID" value="PWG64517.1"/>
    <property type="molecule type" value="Genomic_DNA"/>
</dbReference>
<evidence type="ECO:0000256" key="1">
    <source>
        <dbReference type="SAM" id="Phobius"/>
    </source>
</evidence>
<feature type="transmembrane region" description="Helical" evidence="1">
    <location>
        <begin position="91"/>
        <end position="108"/>
    </location>
</feature>
<keyword evidence="3" id="KW-1185">Reference proteome</keyword>
<gene>
    <name evidence="2" type="ORF">DEM34_04095</name>
</gene>
<feature type="transmembrane region" description="Helical" evidence="1">
    <location>
        <begin position="54"/>
        <end position="79"/>
    </location>
</feature>
<feature type="transmembrane region" description="Helical" evidence="1">
    <location>
        <begin position="128"/>
        <end position="152"/>
    </location>
</feature>
<organism evidence="2 3">
    <name type="scientific">Sediminicurvatus halobius</name>
    <dbReference type="NCBI Taxonomy" id="2182432"/>
    <lineage>
        <taxon>Bacteria</taxon>
        <taxon>Pseudomonadati</taxon>
        <taxon>Pseudomonadota</taxon>
        <taxon>Gammaproteobacteria</taxon>
        <taxon>Chromatiales</taxon>
        <taxon>Ectothiorhodospiraceae</taxon>
        <taxon>Sediminicurvatus</taxon>
    </lineage>
</organism>
<name>A0A2U2N642_9GAMM</name>
<evidence type="ECO:0000313" key="3">
    <source>
        <dbReference type="Proteomes" id="UP000245474"/>
    </source>
</evidence>
<feature type="transmembrane region" description="Helical" evidence="1">
    <location>
        <begin position="15"/>
        <end position="34"/>
    </location>
</feature>
<reference evidence="2 3" key="1">
    <citation type="submission" date="2018-05" db="EMBL/GenBank/DDBJ databases">
        <title>Spiribacter halobius sp. nov., a moderately halophilic bacterium isolated from marine solar saltern.</title>
        <authorList>
            <person name="Zheng W.-S."/>
            <person name="Lu D.-C."/>
            <person name="Du Z.-J."/>
        </authorList>
    </citation>
    <scope>NUCLEOTIDE SEQUENCE [LARGE SCALE GENOMIC DNA]</scope>
    <source>
        <strain evidence="2 3">E85</strain>
    </source>
</reference>
<evidence type="ECO:0000313" key="2">
    <source>
        <dbReference type="EMBL" id="PWG64517.1"/>
    </source>
</evidence>
<dbReference type="OrthoDB" id="512864at2"/>
<sequence>MSARHRRNATDQGRGLLEVPELNVALFAFLLNYPWEFLQVPFFRDMPTANHWDAIVFCTRAAGGDALIALAGFWIVALVWKTRGWILRPRFAHVAVFVLVGVLTTVAFEWHATVVAERWTYASNMPVIPVIGTGLSPVLQWVVLPPLVVWLVKRQIGP</sequence>
<dbReference type="AlphaFoldDB" id="A0A2U2N642"/>
<keyword evidence="1" id="KW-0472">Membrane</keyword>
<dbReference type="Proteomes" id="UP000245474">
    <property type="component" value="Unassembled WGS sequence"/>
</dbReference>